<protein>
    <submittedName>
        <fullName evidence="2">Uncharacterized protein</fullName>
    </submittedName>
</protein>
<dbReference type="Proteomes" id="UP000019376">
    <property type="component" value="Unassembled WGS sequence"/>
</dbReference>
<evidence type="ECO:0000313" key="3">
    <source>
        <dbReference type="Proteomes" id="UP000019376"/>
    </source>
</evidence>
<reference evidence="2 3" key="1">
    <citation type="journal article" date="2013" name="PLoS ONE">
        <title>Genomic and secretomic analyses reveal unique features of the lignocellulolytic enzyme system of Penicillium decumbens.</title>
        <authorList>
            <person name="Liu G."/>
            <person name="Zhang L."/>
            <person name="Wei X."/>
            <person name="Zou G."/>
            <person name="Qin Y."/>
            <person name="Ma L."/>
            <person name="Li J."/>
            <person name="Zheng H."/>
            <person name="Wang S."/>
            <person name="Wang C."/>
            <person name="Xun L."/>
            <person name="Zhao G.-P."/>
            <person name="Zhou Z."/>
            <person name="Qu Y."/>
        </authorList>
    </citation>
    <scope>NUCLEOTIDE SEQUENCE [LARGE SCALE GENOMIC DNA]</scope>
    <source>
        <strain evidence="3">114-2 / CGMCC 5302</strain>
    </source>
</reference>
<feature type="region of interest" description="Disordered" evidence="1">
    <location>
        <begin position="21"/>
        <end position="52"/>
    </location>
</feature>
<sequence>MRRYCPSGLKEEEEFWSLQWRGESRSTETGTKKKKKYQNKRKGREKPQENEELLFLDAPTTTVHSEHQFHSQSPDPVNCQSPRRSDGQSGVVAIQIIDRPISTSAMWTNMNRLDLVLPFLELGDFKLRGDKLVPLPALVILVGQRPYTPALQGHSVGCLEPLSVGVLQLQHRDARTIAIVTCVKL</sequence>
<dbReference type="EMBL" id="KB644412">
    <property type="protein sequence ID" value="EPS30928.1"/>
    <property type="molecule type" value="Genomic_DNA"/>
</dbReference>
<evidence type="ECO:0000256" key="1">
    <source>
        <dbReference type="SAM" id="MobiDB-lite"/>
    </source>
</evidence>
<dbReference type="AlphaFoldDB" id="S8AX73"/>
<dbReference type="HOGENOM" id="CLU_1461802_0_0_1"/>
<feature type="compositionally biased region" description="Polar residues" evidence="1">
    <location>
        <begin position="70"/>
        <end position="82"/>
    </location>
</feature>
<keyword evidence="3" id="KW-1185">Reference proteome</keyword>
<gene>
    <name evidence="2" type="ORF">PDE_05881</name>
</gene>
<name>S8AX73_PENO1</name>
<feature type="region of interest" description="Disordered" evidence="1">
    <location>
        <begin position="64"/>
        <end position="84"/>
    </location>
</feature>
<feature type="compositionally biased region" description="Basic residues" evidence="1">
    <location>
        <begin position="32"/>
        <end position="44"/>
    </location>
</feature>
<evidence type="ECO:0000313" key="2">
    <source>
        <dbReference type="EMBL" id="EPS30928.1"/>
    </source>
</evidence>
<organism evidence="2 3">
    <name type="scientific">Penicillium oxalicum (strain 114-2 / CGMCC 5302)</name>
    <name type="common">Penicillium decumbens</name>
    <dbReference type="NCBI Taxonomy" id="933388"/>
    <lineage>
        <taxon>Eukaryota</taxon>
        <taxon>Fungi</taxon>
        <taxon>Dikarya</taxon>
        <taxon>Ascomycota</taxon>
        <taxon>Pezizomycotina</taxon>
        <taxon>Eurotiomycetes</taxon>
        <taxon>Eurotiomycetidae</taxon>
        <taxon>Eurotiales</taxon>
        <taxon>Aspergillaceae</taxon>
        <taxon>Penicillium</taxon>
    </lineage>
</organism>
<accession>S8AX73</accession>
<proteinExistence type="predicted"/>